<dbReference type="GO" id="GO:0000166">
    <property type="term" value="F:nucleotide binding"/>
    <property type="evidence" value="ECO:0007669"/>
    <property type="project" value="InterPro"/>
</dbReference>
<dbReference type="InterPro" id="IPR050984">
    <property type="entry name" value="Gfo/Idh/MocA_domain"/>
</dbReference>
<dbReference type="PANTHER" id="PTHR22604">
    <property type="entry name" value="OXIDOREDUCTASES"/>
    <property type="match status" value="1"/>
</dbReference>
<feature type="domain" description="Gfo/Idh/MocA-like oxidoreductase N-terminal" evidence="3">
    <location>
        <begin position="2"/>
        <end position="118"/>
    </location>
</feature>
<gene>
    <name evidence="5" type="ORF">LLT6_11710</name>
</gene>
<organism evidence="5 6">
    <name type="scientific">Lactococcus cremoris subsp. cremoris TIFN6</name>
    <dbReference type="NCBI Taxonomy" id="1234876"/>
    <lineage>
        <taxon>Bacteria</taxon>
        <taxon>Bacillati</taxon>
        <taxon>Bacillota</taxon>
        <taxon>Bacilli</taxon>
        <taxon>Lactobacillales</taxon>
        <taxon>Streptococcaceae</taxon>
        <taxon>Lactococcus</taxon>
        <taxon>Lactococcus cremoris subsp. cremoris</taxon>
    </lineage>
</organism>
<evidence type="ECO:0000313" key="5">
    <source>
        <dbReference type="EMBL" id="EQC57805.1"/>
    </source>
</evidence>
<evidence type="ECO:0000256" key="1">
    <source>
        <dbReference type="ARBA" id="ARBA00010928"/>
    </source>
</evidence>
<dbReference type="Proteomes" id="UP000015854">
    <property type="component" value="Unassembled WGS sequence"/>
</dbReference>
<dbReference type="SUPFAM" id="SSF51735">
    <property type="entry name" value="NAD(P)-binding Rossmann-fold domains"/>
    <property type="match status" value="1"/>
</dbReference>
<dbReference type="SUPFAM" id="SSF55347">
    <property type="entry name" value="Glyceraldehyde-3-phosphate dehydrogenase-like, C-terminal domain"/>
    <property type="match status" value="1"/>
</dbReference>
<sequence length="341" mass="38709">MLKIGIMGAAKIVPRFVAGVKESGQAEVIGIAARNKEKAEKAALDLGIPEVYDDYVSLVKAEEIDLIYIPLINKQHYPKAKLALEAGKNVLLEKPFTLTLKESQELFKIANEKNLFLMEAQKSVFLPVMTKIKKWLDANEIGKVSRLAINDFRPHTNRESWALDIKEGGGAFIMHASYPLSVLQFLFGTGFDEAKGIYWSPEENKADLDYEILLKKAEIMINISLTTRLDKANTFAIYGEKGEISVPNYWKSNQASLIRNGEMIEEFLHPMPSEFSYEIDEIAELINSGKKKSEKLSPEMTMTTVKIVEDLYQEWFGKDWPNINKTLAYLVFFLKNLNFPL</sequence>
<dbReference type="InterPro" id="IPR055170">
    <property type="entry name" value="GFO_IDH_MocA-like_dom"/>
</dbReference>
<dbReference type="Pfam" id="PF01408">
    <property type="entry name" value="GFO_IDH_MocA"/>
    <property type="match status" value="1"/>
</dbReference>
<accession>T0S8V2</accession>
<reference evidence="5 6" key="1">
    <citation type="journal article" date="2013" name="ISME J.">
        <title>Multifactorial diversity sustains microbial community stability.</title>
        <authorList>
            <person name="Erkus O."/>
            <person name="de Jager V.C."/>
            <person name="Spus M."/>
            <person name="van Alen-Boerrigter I.J."/>
            <person name="van Rijswijck I.M."/>
            <person name="Hazelwood L."/>
            <person name="Janssen P.W."/>
            <person name="van Hijum S.A."/>
            <person name="Kleerebezem M."/>
            <person name="Smid E.J."/>
        </authorList>
    </citation>
    <scope>NUCLEOTIDE SEQUENCE [LARGE SCALE GENOMIC DNA]</scope>
    <source>
        <strain evidence="5 6">TIFN6</strain>
    </source>
</reference>
<evidence type="ECO:0000313" key="6">
    <source>
        <dbReference type="Proteomes" id="UP000015854"/>
    </source>
</evidence>
<evidence type="ECO:0000256" key="2">
    <source>
        <dbReference type="ARBA" id="ARBA00023002"/>
    </source>
</evidence>
<proteinExistence type="inferred from homology"/>
<keyword evidence="2" id="KW-0560">Oxidoreductase</keyword>
<evidence type="ECO:0000259" key="3">
    <source>
        <dbReference type="Pfam" id="PF01408"/>
    </source>
</evidence>
<evidence type="ECO:0000259" key="4">
    <source>
        <dbReference type="Pfam" id="PF22725"/>
    </source>
</evidence>
<feature type="domain" description="GFO/IDH/MocA-like oxidoreductase" evidence="4">
    <location>
        <begin position="130"/>
        <end position="244"/>
    </location>
</feature>
<dbReference type="InterPro" id="IPR036291">
    <property type="entry name" value="NAD(P)-bd_dom_sf"/>
</dbReference>
<dbReference type="Gene3D" id="3.30.360.10">
    <property type="entry name" value="Dihydrodipicolinate Reductase, domain 2"/>
    <property type="match status" value="1"/>
</dbReference>
<dbReference type="PANTHER" id="PTHR22604:SF105">
    <property type="entry name" value="TRANS-1,2-DIHYDROBENZENE-1,2-DIOL DEHYDROGENASE"/>
    <property type="match status" value="1"/>
</dbReference>
<dbReference type="AlphaFoldDB" id="T0S8V2"/>
<comment type="similarity">
    <text evidence="1">Belongs to the Gfo/Idh/MocA family.</text>
</comment>
<protein>
    <submittedName>
        <fullName evidence="5">Oxidoreductase</fullName>
    </submittedName>
</protein>
<feature type="non-terminal residue" evidence="5">
    <location>
        <position position="341"/>
    </location>
</feature>
<dbReference type="EMBL" id="ATBB01000071">
    <property type="protein sequence ID" value="EQC57805.1"/>
    <property type="molecule type" value="Genomic_DNA"/>
</dbReference>
<dbReference type="Gene3D" id="3.40.50.720">
    <property type="entry name" value="NAD(P)-binding Rossmann-like Domain"/>
    <property type="match status" value="1"/>
</dbReference>
<dbReference type="Pfam" id="PF22725">
    <property type="entry name" value="GFO_IDH_MocA_C3"/>
    <property type="match status" value="1"/>
</dbReference>
<name>T0S8V2_LACLC</name>
<dbReference type="InterPro" id="IPR000683">
    <property type="entry name" value="Gfo/Idh/MocA-like_OxRdtase_N"/>
</dbReference>
<comment type="caution">
    <text evidence="5">The sequence shown here is derived from an EMBL/GenBank/DDBJ whole genome shotgun (WGS) entry which is preliminary data.</text>
</comment>
<dbReference type="GO" id="GO:0016491">
    <property type="term" value="F:oxidoreductase activity"/>
    <property type="evidence" value="ECO:0007669"/>
    <property type="project" value="UniProtKB-KW"/>
</dbReference>